<protein>
    <submittedName>
        <fullName evidence="1">Uncharacterized protein</fullName>
    </submittedName>
</protein>
<accession>A0A367EWC8</accession>
<gene>
    <name evidence="1" type="ORF">DQ384_36395</name>
</gene>
<dbReference type="RefSeq" id="WP_114033420.1">
    <property type="nucleotide sequence ID" value="NZ_QOIL01000029.1"/>
</dbReference>
<keyword evidence="2" id="KW-1185">Reference proteome</keyword>
<dbReference type="EMBL" id="QOIL01000029">
    <property type="protein sequence ID" value="RCG21942.1"/>
    <property type="molecule type" value="Genomic_DNA"/>
</dbReference>
<proteinExistence type="predicted"/>
<dbReference type="Proteomes" id="UP000253094">
    <property type="component" value="Unassembled WGS sequence"/>
</dbReference>
<sequence>MRPQDQHVPPLHDPHLRAITRAIKTSDGGLSPEDLALNVYTALYGRTGQQVEISPVVAAHVLWHLHARGGQPASAFRTTLILAISMAEAEHRVRLARAYPDYVAALTMGQAGGHGIAELQAIAARDGDL</sequence>
<dbReference type="AlphaFoldDB" id="A0A367EWC8"/>
<comment type="caution">
    <text evidence="1">The sequence shown here is derived from an EMBL/GenBank/DDBJ whole genome shotgun (WGS) entry which is preliminary data.</text>
</comment>
<organism evidence="1 2">
    <name type="scientific">Sphaerisporangium album</name>
    <dbReference type="NCBI Taxonomy" id="509200"/>
    <lineage>
        <taxon>Bacteria</taxon>
        <taxon>Bacillati</taxon>
        <taxon>Actinomycetota</taxon>
        <taxon>Actinomycetes</taxon>
        <taxon>Streptosporangiales</taxon>
        <taxon>Streptosporangiaceae</taxon>
        <taxon>Sphaerisporangium</taxon>
    </lineage>
</organism>
<evidence type="ECO:0000313" key="2">
    <source>
        <dbReference type="Proteomes" id="UP000253094"/>
    </source>
</evidence>
<name>A0A367EWC8_9ACTN</name>
<reference evidence="1 2" key="1">
    <citation type="submission" date="2018-06" db="EMBL/GenBank/DDBJ databases">
        <title>Sphaerisporangium craniellae sp. nov., isolated from a marine sponge in the South China Sea.</title>
        <authorList>
            <person name="Li L."/>
        </authorList>
    </citation>
    <scope>NUCLEOTIDE SEQUENCE [LARGE SCALE GENOMIC DNA]</scope>
    <source>
        <strain evidence="1 2">CCTCC AA 208026</strain>
    </source>
</reference>
<evidence type="ECO:0000313" key="1">
    <source>
        <dbReference type="EMBL" id="RCG21942.1"/>
    </source>
</evidence>